<gene>
    <name evidence="1" type="ORF">OSB04_002509</name>
</gene>
<dbReference type="Proteomes" id="UP001172457">
    <property type="component" value="Chromosome 1"/>
</dbReference>
<dbReference type="EMBL" id="JARYMX010000001">
    <property type="protein sequence ID" value="KAJ9566543.1"/>
    <property type="molecule type" value="Genomic_DNA"/>
</dbReference>
<accession>A0AA38UBF7</accession>
<name>A0AA38UBF7_9ASTR</name>
<keyword evidence="2" id="KW-1185">Reference proteome</keyword>
<comment type="caution">
    <text evidence="1">The sequence shown here is derived from an EMBL/GenBank/DDBJ whole genome shotgun (WGS) entry which is preliminary data.</text>
</comment>
<evidence type="ECO:0000313" key="2">
    <source>
        <dbReference type="Proteomes" id="UP001172457"/>
    </source>
</evidence>
<reference evidence="1" key="1">
    <citation type="submission" date="2023-03" db="EMBL/GenBank/DDBJ databases">
        <title>Chromosome-scale reference genome and RAD-based genetic map of yellow starthistle (Centaurea solstitialis) reveal putative structural variation and QTLs associated with invader traits.</title>
        <authorList>
            <person name="Reatini B."/>
            <person name="Cang F.A."/>
            <person name="Jiang Q."/>
            <person name="Mckibben M.T.W."/>
            <person name="Barker M.S."/>
            <person name="Rieseberg L.H."/>
            <person name="Dlugosch K.M."/>
        </authorList>
    </citation>
    <scope>NUCLEOTIDE SEQUENCE</scope>
    <source>
        <strain evidence="1">CAN-66</strain>
        <tissue evidence="1">Leaf</tissue>
    </source>
</reference>
<sequence>MIKHDDIEPCSVEQCQQELLFGARFFTTPWIDNENYSSVMNVKTFCQIFSIIVFEELEMQLIDVKTSSRFSMWLNMLMYEHMIDTLDEIREPTSYLKSDFEIKDLGKTRFLSYRIEFVEY</sequence>
<proteinExistence type="predicted"/>
<evidence type="ECO:0000313" key="1">
    <source>
        <dbReference type="EMBL" id="KAJ9566543.1"/>
    </source>
</evidence>
<protein>
    <submittedName>
        <fullName evidence="1">Uncharacterized protein</fullName>
    </submittedName>
</protein>
<dbReference type="AlphaFoldDB" id="A0AA38UBF7"/>
<organism evidence="1 2">
    <name type="scientific">Centaurea solstitialis</name>
    <name type="common">yellow star-thistle</name>
    <dbReference type="NCBI Taxonomy" id="347529"/>
    <lineage>
        <taxon>Eukaryota</taxon>
        <taxon>Viridiplantae</taxon>
        <taxon>Streptophyta</taxon>
        <taxon>Embryophyta</taxon>
        <taxon>Tracheophyta</taxon>
        <taxon>Spermatophyta</taxon>
        <taxon>Magnoliopsida</taxon>
        <taxon>eudicotyledons</taxon>
        <taxon>Gunneridae</taxon>
        <taxon>Pentapetalae</taxon>
        <taxon>asterids</taxon>
        <taxon>campanulids</taxon>
        <taxon>Asterales</taxon>
        <taxon>Asteraceae</taxon>
        <taxon>Carduoideae</taxon>
        <taxon>Cardueae</taxon>
        <taxon>Centaureinae</taxon>
        <taxon>Centaurea</taxon>
    </lineage>
</organism>